<proteinExistence type="predicted"/>
<comment type="caution">
    <text evidence="2">The sequence shown here is derived from an EMBL/GenBank/DDBJ whole genome shotgun (WGS) entry which is preliminary data.</text>
</comment>
<dbReference type="Gene3D" id="1.10.10.10">
    <property type="entry name" value="Winged helix-like DNA-binding domain superfamily/Winged helix DNA-binding domain"/>
    <property type="match status" value="1"/>
</dbReference>
<organism evidence="2 3">
    <name type="scientific">Dactylosporangium darangshiense</name>
    <dbReference type="NCBI Taxonomy" id="579108"/>
    <lineage>
        <taxon>Bacteria</taxon>
        <taxon>Bacillati</taxon>
        <taxon>Actinomycetota</taxon>
        <taxon>Actinomycetes</taxon>
        <taxon>Micromonosporales</taxon>
        <taxon>Micromonosporaceae</taxon>
        <taxon>Dactylosporangium</taxon>
    </lineage>
</organism>
<feature type="domain" description="Transcription regulator PadR N-terminal" evidence="1">
    <location>
        <begin position="15"/>
        <end position="71"/>
    </location>
</feature>
<dbReference type="PANTHER" id="PTHR33169">
    <property type="entry name" value="PADR-FAMILY TRANSCRIPTIONAL REGULATOR"/>
    <property type="match status" value="1"/>
</dbReference>
<sequence length="94" mass="10160">MAVLHALAADPARWRYGYELGQEVGLKAGSLYPILIRLTDRGLLDASWETDPPQGRPPRHLYRLTGAGVAMAAELAAVPAKPATAPRTELRGAW</sequence>
<dbReference type="InterPro" id="IPR005149">
    <property type="entry name" value="Tscrpt_reg_PadR_N"/>
</dbReference>
<dbReference type="Pfam" id="PF03551">
    <property type="entry name" value="PadR"/>
    <property type="match status" value="1"/>
</dbReference>
<dbReference type="PANTHER" id="PTHR33169:SF14">
    <property type="entry name" value="TRANSCRIPTIONAL REGULATOR RV3488"/>
    <property type="match status" value="1"/>
</dbReference>
<gene>
    <name evidence="2" type="ORF">GCM10022255_008930</name>
</gene>
<name>A0ABP8CXU5_9ACTN</name>
<evidence type="ECO:0000313" key="3">
    <source>
        <dbReference type="Proteomes" id="UP001500620"/>
    </source>
</evidence>
<accession>A0ABP8CXU5</accession>
<evidence type="ECO:0000313" key="2">
    <source>
        <dbReference type="EMBL" id="GAA4244729.1"/>
    </source>
</evidence>
<dbReference type="EMBL" id="BAABAT010000002">
    <property type="protein sequence ID" value="GAA4244729.1"/>
    <property type="molecule type" value="Genomic_DNA"/>
</dbReference>
<evidence type="ECO:0000259" key="1">
    <source>
        <dbReference type="Pfam" id="PF03551"/>
    </source>
</evidence>
<reference evidence="3" key="1">
    <citation type="journal article" date="2019" name="Int. J. Syst. Evol. Microbiol.">
        <title>The Global Catalogue of Microorganisms (GCM) 10K type strain sequencing project: providing services to taxonomists for standard genome sequencing and annotation.</title>
        <authorList>
            <consortium name="The Broad Institute Genomics Platform"/>
            <consortium name="The Broad Institute Genome Sequencing Center for Infectious Disease"/>
            <person name="Wu L."/>
            <person name="Ma J."/>
        </authorList>
    </citation>
    <scope>NUCLEOTIDE SEQUENCE [LARGE SCALE GENOMIC DNA]</scope>
    <source>
        <strain evidence="3">JCM 17441</strain>
    </source>
</reference>
<dbReference type="InterPro" id="IPR036388">
    <property type="entry name" value="WH-like_DNA-bd_sf"/>
</dbReference>
<dbReference type="InterPro" id="IPR036390">
    <property type="entry name" value="WH_DNA-bd_sf"/>
</dbReference>
<dbReference type="SUPFAM" id="SSF46785">
    <property type="entry name" value="Winged helix' DNA-binding domain"/>
    <property type="match status" value="1"/>
</dbReference>
<dbReference type="Proteomes" id="UP001500620">
    <property type="component" value="Unassembled WGS sequence"/>
</dbReference>
<protein>
    <recommendedName>
        <fullName evidence="1">Transcription regulator PadR N-terminal domain-containing protein</fullName>
    </recommendedName>
</protein>
<dbReference type="InterPro" id="IPR052509">
    <property type="entry name" value="Metal_resp_DNA-bind_regulator"/>
</dbReference>
<keyword evidence="3" id="KW-1185">Reference proteome</keyword>